<feature type="compositionally biased region" description="Basic and acidic residues" evidence="2">
    <location>
        <begin position="155"/>
        <end position="164"/>
    </location>
</feature>
<dbReference type="PROSITE" id="PS50072">
    <property type="entry name" value="CSA_PPIASE_2"/>
    <property type="match status" value="1"/>
</dbReference>
<dbReference type="InterPro" id="IPR031476">
    <property type="entry name" value="DUF4686"/>
</dbReference>
<dbReference type="InterPro" id="IPR052825">
    <property type="entry name" value="CCD-Prefoldin_beta-like"/>
</dbReference>
<dbReference type="eggNOG" id="KOG3070">
    <property type="taxonomic scope" value="Eukaryota"/>
</dbReference>
<dbReference type="InParanoid" id="L9KGT0"/>
<dbReference type="InterPro" id="IPR011129">
    <property type="entry name" value="CSD"/>
</dbReference>
<dbReference type="PROSITE" id="PS51857">
    <property type="entry name" value="CSD_2"/>
    <property type="match status" value="1"/>
</dbReference>
<dbReference type="InterPro" id="IPR012340">
    <property type="entry name" value="NA-bd_OB-fold"/>
</dbReference>
<feature type="compositionally biased region" description="Low complexity" evidence="2">
    <location>
        <begin position="509"/>
        <end position="520"/>
    </location>
</feature>
<dbReference type="Gene3D" id="6.20.370.130">
    <property type="match status" value="1"/>
</dbReference>
<feature type="compositionally biased region" description="Basic residues" evidence="2">
    <location>
        <begin position="165"/>
        <end position="180"/>
    </location>
</feature>
<feature type="compositionally biased region" description="Low complexity" evidence="2">
    <location>
        <begin position="548"/>
        <end position="562"/>
    </location>
</feature>
<reference evidence="6" key="2">
    <citation type="journal article" date="2013" name="Nat. Commun.">
        <title>Genome of the Chinese tree shrew.</title>
        <authorList>
            <person name="Fan Y."/>
            <person name="Huang Z.Y."/>
            <person name="Cao C.C."/>
            <person name="Chen C.S."/>
            <person name="Chen Y.X."/>
            <person name="Fan D.D."/>
            <person name="He J."/>
            <person name="Hou H.L."/>
            <person name="Hu L."/>
            <person name="Hu X.T."/>
            <person name="Jiang X.T."/>
            <person name="Lai R."/>
            <person name="Lang Y.S."/>
            <person name="Liang B."/>
            <person name="Liao S.G."/>
            <person name="Mu D."/>
            <person name="Ma Y.Y."/>
            <person name="Niu Y.Y."/>
            <person name="Sun X.Q."/>
            <person name="Xia J.Q."/>
            <person name="Xiao J."/>
            <person name="Xiong Z.Q."/>
            <person name="Xu L."/>
            <person name="Yang L."/>
            <person name="Zhang Y."/>
            <person name="Zhao W."/>
            <person name="Zhao X.D."/>
            <person name="Zheng Y.T."/>
            <person name="Zhou J.M."/>
            <person name="Zhu Y.B."/>
            <person name="Zhang G.J."/>
            <person name="Wang J."/>
            <person name="Yao Y.G."/>
        </authorList>
    </citation>
    <scope>NUCLEOTIDE SEQUENCE [LARGE SCALE GENOMIC DNA]</scope>
</reference>
<dbReference type="SUPFAM" id="SSF50249">
    <property type="entry name" value="Nucleic acid-binding proteins"/>
    <property type="match status" value="1"/>
</dbReference>
<feature type="domain" description="CSD" evidence="4">
    <location>
        <begin position="406"/>
        <end position="481"/>
    </location>
</feature>
<feature type="coiled-coil region" evidence="1">
    <location>
        <begin position="197"/>
        <end position="287"/>
    </location>
</feature>
<sequence>MKDEQQLAMKPEEVVRLREELSHENQSLLQPQSSEDSSDDSSAQIKIELKQAQQKILDSAKTCSSLTAEWKHCQQKIKELELEVLTQAQSIKSQNNLQEKLAQEKSKVADAEGKISDLQQKLERACKVCPTDTCILEKQQLKEKVKELMDSEAKAKQQYQEEQRKRKSNEKHHRHKTKLQKVKDRSVHEVKVRDERIKYLECEIGMLQQQIEKEKALQDQVIAQNDTLLLENRKLLEQFAEQEELAHNSTWMVSSIQGRVRILDKENRQLQENNFRLTQQVGLLERTICRIQIHRGEVRAQDPKRRMEEKGLSCGHPPGRMNSHFLSLCLCTHPIAKILSKKKKCTARLCGLISSSFSIFSPVAMAVANSSPVNPVVFFDVSIGGQEVGRMKIELFADVVPKTAENFRQFCTGEFRKDGVPIGYKGSTFHRNDTKEDVFVHQTAIKKNNPRKYLRSVGDGETVEFDVVEGEKGAEAANVTGPGGVPVQGSKYAADRNHYRRYPRRRGPPRNYQPNYQNSESGEKNEGSESAPEGQAQQRRPYRRRRFPPYYMRRPYGRRPQYSNPPVQGEVMEGADNQGAGEQGRPVRQNMYRGYRPRFRRGPPRQRQPREDGNEEDKENQGDETQGQQPPQRRYRRNFNYRRRRPENPKPQDGEETKAADAPAENSSAPEAEQGGAE</sequence>
<dbReference type="InterPro" id="IPR002130">
    <property type="entry name" value="Cyclophilin-type_PPIase_dom"/>
</dbReference>
<feature type="compositionally biased region" description="Basic residues" evidence="2">
    <location>
        <begin position="595"/>
        <end position="604"/>
    </location>
</feature>
<feature type="compositionally biased region" description="Low complexity" evidence="2">
    <location>
        <begin position="26"/>
        <end position="35"/>
    </location>
</feature>
<dbReference type="PANTHER" id="PTHR34479">
    <property type="entry name" value="COILED-COIL DOMAIN-CONTAINING PROTEIN 30"/>
    <property type="match status" value="1"/>
</dbReference>
<dbReference type="InterPro" id="IPR029000">
    <property type="entry name" value="Cyclophilin-like_dom_sf"/>
</dbReference>
<evidence type="ECO:0000313" key="5">
    <source>
        <dbReference type="EMBL" id="ELW62110.1"/>
    </source>
</evidence>
<evidence type="ECO:0000259" key="4">
    <source>
        <dbReference type="PROSITE" id="PS51857"/>
    </source>
</evidence>
<evidence type="ECO:0000259" key="3">
    <source>
        <dbReference type="PROSITE" id="PS50072"/>
    </source>
</evidence>
<evidence type="ECO:0000313" key="6">
    <source>
        <dbReference type="Proteomes" id="UP000011518"/>
    </source>
</evidence>
<feature type="compositionally biased region" description="Basic residues" evidence="2">
    <location>
        <begin position="498"/>
        <end position="508"/>
    </location>
</feature>
<dbReference type="SMART" id="SM00357">
    <property type="entry name" value="CSP"/>
    <property type="match status" value="1"/>
</dbReference>
<evidence type="ECO:0000256" key="2">
    <source>
        <dbReference type="SAM" id="MobiDB-lite"/>
    </source>
</evidence>
<evidence type="ECO:0000256" key="1">
    <source>
        <dbReference type="SAM" id="Coils"/>
    </source>
</evidence>
<reference evidence="6" key="1">
    <citation type="submission" date="2012-07" db="EMBL/GenBank/DDBJ databases">
        <title>Genome of the Chinese tree shrew, a rising model animal genetically related to primates.</title>
        <authorList>
            <person name="Zhang G."/>
            <person name="Fan Y."/>
            <person name="Yao Y."/>
            <person name="Huang Z."/>
        </authorList>
    </citation>
    <scope>NUCLEOTIDE SEQUENCE [LARGE SCALE GENOMIC DNA]</scope>
</reference>
<dbReference type="PRINTS" id="PR00050">
    <property type="entry name" value="COLDSHOCK"/>
</dbReference>
<organism evidence="5 6">
    <name type="scientific">Tupaia chinensis</name>
    <name type="common">Chinese tree shrew</name>
    <name type="synonym">Tupaia belangeri chinensis</name>
    <dbReference type="NCBI Taxonomy" id="246437"/>
    <lineage>
        <taxon>Eukaryota</taxon>
        <taxon>Metazoa</taxon>
        <taxon>Chordata</taxon>
        <taxon>Craniata</taxon>
        <taxon>Vertebrata</taxon>
        <taxon>Euteleostomi</taxon>
        <taxon>Mammalia</taxon>
        <taxon>Eutheria</taxon>
        <taxon>Euarchontoglires</taxon>
        <taxon>Scandentia</taxon>
        <taxon>Tupaiidae</taxon>
        <taxon>Tupaia</taxon>
    </lineage>
</organism>
<feature type="compositionally biased region" description="Low complexity" evidence="2">
    <location>
        <begin position="660"/>
        <end position="678"/>
    </location>
</feature>
<feature type="domain" description="PPIase cyclophilin-type" evidence="3">
    <location>
        <begin position="378"/>
        <end position="576"/>
    </location>
</feature>
<dbReference type="SUPFAM" id="SSF50891">
    <property type="entry name" value="Cyclophilin-like"/>
    <property type="match status" value="1"/>
</dbReference>
<dbReference type="Proteomes" id="UP000011518">
    <property type="component" value="Unassembled WGS sequence"/>
</dbReference>
<feature type="compositionally biased region" description="Basic and acidic residues" evidence="2">
    <location>
        <begin position="646"/>
        <end position="659"/>
    </location>
</feature>
<keyword evidence="6" id="KW-1185">Reference proteome</keyword>
<name>L9KGT0_TUPCH</name>
<dbReference type="GO" id="GO:0003676">
    <property type="term" value="F:nucleic acid binding"/>
    <property type="evidence" value="ECO:0007669"/>
    <property type="project" value="InterPro"/>
</dbReference>
<dbReference type="EMBL" id="KB320836">
    <property type="protein sequence ID" value="ELW62110.1"/>
    <property type="molecule type" value="Genomic_DNA"/>
</dbReference>
<feature type="region of interest" description="Disordered" evidence="2">
    <location>
        <begin position="20"/>
        <end position="43"/>
    </location>
</feature>
<proteinExistence type="predicted"/>
<dbReference type="InterPro" id="IPR002059">
    <property type="entry name" value="CSP_DNA-bd"/>
</dbReference>
<accession>L9KGT0</accession>
<dbReference type="Gene3D" id="2.40.100.10">
    <property type="entry name" value="Cyclophilin-like"/>
    <property type="match status" value="1"/>
</dbReference>
<feature type="compositionally biased region" description="Basic residues" evidence="2">
    <location>
        <begin position="633"/>
        <end position="645"/>
    </location>
</feature>
<dbReference type="PANTHER" id="PTHR34479:SF1">
    <property type="entry name" value="COILED-COIL DOMAIN-CONTAINING PROTEIN 30"/>
    <property type="match status" value="1"/>
</dbReference>
<dbReference type="STRING" id="246437.L9KGT0"/>
<feature type="region of interest" description="Disordered" evidence="2">
    <location>
        <begin position="155"/>
        <end position="185"/>
    </location>
</feature>
<keyword evidence="1" id="KW-0175">Coiled coil</keyword>
<dbReference type="GO" id="GO:0003755">
    <property type="term" value="F:peptidyl-prolyl cis-trans isomerase activity"/>
    <property type="evidence" value="ECO:0007669"/>
    <property type="project" value="InterPro"/>
</dbReference>
<dbReference type="Pfam" id="PF15742">
    <property type="entry name" value="DUF4686"/>
    <property type="match status" value="1"/>
</dbReference>
<dbReference type="Pfam" id="PF00313">
    <property type="entry name" value="CSD"/>
    <property type="match status" value="1"/>
</dbReference>
<dbReference type="AlphaFoldDB" id="L9KGT0"/>
<protein>
    <submittedName>
        <fullName evidence="5">Nuclease-sensitive element-binding protein 1</fullName>
    </submittedName>
</protein>
<gene>
    <name evidence="5" type="ORF">TREES_T100004206</name>
</gene>
<feature type="region of interest" description="Disordered" evidence="2">
    <location>
        <begin position="474"/>
        <end position="678"/>
    </location>
</feature>